<dbReference type="InParanoid" id="A0A067QJG8"/>
<evidence type="ECO:0000313" key="3">
    <source>
        <dbReference type="Proteomes" id="UP000027135"/>
    </source>
</evidence>
<name>A0A067QJG8_ZOONE</name>
<feature type="compositionally biased region" description="Polar residues" evidence="1">
    <location>
        <begin position="77"/>
        <end position="93"/>
    </location>
</feature>
<gene>
    <name evidence="2" type="ORF">L798_00577</name>
</gene>
<feature type="region of interest" description="Disordered" evidence="1">
    <location>
        <begin position="1"/>
        <end position="22"/>
    </location>
</feature>
<protein>
    <submittedName>
        <fullName evidence="2">Uncharacterized protein</fullName>
    </submittedName>
</protein>
<sequence>MPVSGAAPGFRPSDPPAAPPAPRLAAFARQGDAPVTGSPPAAAVAPVLAANSVMKHGSQAPLSVAEAAPVHTLTAGPGTSNNNGYFTDISQRRCSAYTDH</sequence>
<accession>A0A067QJG8</accession>
<feature type="region of interest" description="Disordered" evidence="1">
    <location>
        <begin position="72"/>
        <end position="100"/>
    </location>
</feature>
<reference evidence="2 3" key="1">
    <citation type="journal article" date="2014" name="Nat. Commun.">
        <title>Molecular traces of alternative social organization in a termite genome.</title>
        <authorList>
            <person name="Terrapon N."/>
            <person name="Li C."/>
            <person name="Robertson H.M."/>
            <person name="Ji L."/>
            <person name="Meng X."/>
            <person name="Booth W."/>
            <person name="Chen Z."/>
            <person name="Childers C.P."/>
            <person name="Glastad K.M."/>
            <person name="Gokhale K."/>
            <person name="Gowin J."/>
            <person name="Gronenberg W."/>
            <person name="Hermansen R.A."/>
            <person name="Hu H."/>
            <person name="Hunt B.G."/>
            <person name="Huylmans A.K."/>
            <person name="Khalil S.M."/>
            <person name="Mitchell R.D."/>
            <person name="Munoz-Torres M.C."/>
            <person name="Mustard J.A."/>
            <person name="Pan H."/>
            <person name="Reese J.T."/>
            <person name="Scharf M.E."/>
            <person name="Sun F."/>
            <person name="Vogel H."/>
            <person name="Xiao J."/>
            <person name="Yang W."/>
            <person name="Yang Z."/>
            <person name="Yang Z."/>
            <person name="Zhou J."/>
            <person name="Zhu J."/>
            <person name="Brent C.S."/>
            <person name="Elsik C.G."/>
            <person name="Goodisman M.A."/>
            <person name="Liberles D.A."/>
            <person name="Roe R.M."/>
            <person name="Vargo E.L."/>
            <person name="Vilcinskas A."/>
            <person name="Wang J."/>
            <person name="Bornberg-Bauer E."/>
            <person name="Korb J."/>
            <person name="Zhang G."/>
            <person name="Liebig J."/>
        </authorList>
    </citation>
    <scope>NUCLEOTIDE SEQUENCE [LARGE SCALE GENOMIC DNA]</scope>
    <source>
        <tissue evidence="2">Whole organism</tissue>
    </source>
</reference>
<dbReference type="Proteomes" id="UP000027135">
    <property type="component" value="Unassembled WGS sequence"/>
</dbReference>
<dbReference type="EMBL" id="KK853289">
    <property type="protein sequence ID" value="KDR08923.1"/>
    <property type="molecule type" value="Genomic_DNA"/>
</dbReference>
<organism evidence="2 3">
    <name type="scientific">Zootermopsis nevadensis</name>
    <name type="common">Dampwood termite</name>
    <dbReference type="NCBI Taxonomy" id="136037"/>
    <lineage>
        <taxon>Eukaryota</taxon>
        <taxon>Metazoa</taxon>
        <taxon>Ecdysozoa</taxon>
        <taxon>Arthropoda</taxon>
        <taxon>Hexapoda</taxon>
        <taxon>Insecta</taxon>
        <taxon>Pterygota</taxon>
        <taxon>Neoptera</taxon>
        <taxon>Polyneoptera</taxon>
        <taxon>Dictyoptera</taxon>
        <taxon>Blattodea</taxon>
        <taxon>Blattoidea</taxon>
        <taxon>Termitoidae</taxon>
        <taxon>Termopsidae</taxon>
        <taxon>Zootermopsis</taxon>
    </lineage>
</organism>
<dbReference type="AlphaFoldDB" id="A0A067QJG8"/>
<feature type="compositionally biased region" description="Pro residues" evidence="1">
    <location>
        <begin position="13"/>
        <end position="22"/>
    </location>
</feature>
<evidence type="ECO:0000313" key="2">
    <source>
        <dbReference type="EMBL" id="KDR08923.1"/>
    </source>
</evidence>
<evidence type="ECO:0000256" key="1">
    <source>
        <dbReference type="SAM" id="MobiDB-lite"/>
    </source>
</evidence>
<keyword evidence="3" id="KW-1185">Reference proteome</keyword>
<proteinExistence type="predicted"/>